<feature type="transmembrane region" description="Helical" evidence="8">
    <location>
        <begin position="12"/>
        <end position="34"/>
    </location>
</feature>
<keyword evidence="5 8" id="KW-0812">Transmembrane</keyword>
<dbReference type="Proteomes" id="UP000249134">
    <property type="component" value="Chromosome 1"/>
</dbReference>
<comment type="subcellular location">
    <subcellularLocation>
        <location evidence="1">Membrane</location>
        <topology evidence="1">Multi-pass membrane protein</topology>
    </subcellularLocation>
</comment>
<dbReference type="NCBIfam" id="TIGR00912">
    <property type="entry name" value="2A0309"/>
    <property type="match status" value="1"/>
</dbReference>
<dbReference type="GO" id="GO:0009847">
    <property type="term" value="P:spore germination"/>
    <property type="evidence" value="ECO:0007669"/>
    <property type="project" value="InterPro"/>
</dbReference>
<dbReference type="PANTHER" id="PTHR34975">
    <property type="entry name" value="SPORE GERMINATION PROTEIN A2"/>
    <property type="match status" value="1"/>
</dbReference>
<feature type="transmembrane region" description="Helical" evidence="8">
    <location>
        <begin position="215"/>
        <end position="236"/>
    </location>
</feature>
<evidence type="ECO:0000313" key="10">
    <source>
        <dbReference type="Proteomes" id="UP000249134"/>
    </source>
</evidence>
<reference evidence="9 10" key="1">
    <citation type="submission" date="2018-06" db="EMBL/GenBank/DDBJ databases">
        <authorList>
            <consortium name="Pathogen Informatics"/>
            <person name="Doyle S."/>
        </authorList>
    </citation>
    <scope>NUCLEOTIDE SEQUENCE [LARGE SCALE GENOMIC DNA]</scope>
    <source>
        <strain evidence="9 10">NCTC4824</strain>
    </source>
</reference>
<evidence type="ECO:0000256" key="8">
    <source>
        <dbReference type="SAM" id="Phobius"/>
    </source>
</evidence>
<proteinExistence type="inferred from homology"/>
<keyword evidence="4" id="KW-0309">Germination</keyword>
<evidence type="ECO:0000256" key="2">
    <source>
        <dbReference type="ARBA" id="ARBA00007998"/>
    </source>
</evidence>
<keyword evidence="7 8" id="KW-0472">Membrane</keyword>
<evidence type="ECO:0000256" key="1">
    <source>
        <dbReference type="ARBA" id="ARBA00004141"/>
    </source>
</evidence>
<comment type="similarity">
    <text evidence="2">Belongs to the amino acid-polyamine-organocation (APC) superfamily. Spore germination protein (SGP) (TC 2.A.3.9) family.</text>
</comment>
<gene>
    <name evidence="9" type="primary">gerXB</name>
    <name evidence="9" type="ORF">NCTC4824_00500</name>
</gene>
<feature type="transmembrane region" description="Helical" evidence="8">
    <location>
        <begin position="271"/>
        <end position="290"/>
    </location>
</feature>
<feature type="transmembrane region" description="Helical" evidence="8">
    <location>
        <begin position="82"/>
        <end position="101"/>
    </location>
</feature>
<feature type="transmembrane region" description="Helical" evidence="8">
    <location>
        <begin position="183"/>
        <end position="203"/>
    </location>
</feature>
<dbReference type="InterPro" id="IPR004761">
    <property type="entry name" value="Spore_GerAB"/>
</dbReference>
<feature type="transmembrane region" description="Helical" evidence="8">
    <location>
        <begin position="113"/>
        <end position="135"/>
    </location>
</feature>
<dbReference type="GO" id="GO:0016020">
    <property type="term" value="C:membrane"/>
    <property type="evidence" value="ECO:0007669"/>
    <property type="project" value="UniProtKB-SubCell"/>
</dbReference>
<keyword evidence="10" id="KW-1185">Reference proteome</keyword>
<protein>
    <submittedName>
        <fullName evidence="9">Spore germination protein GerXB</fullName>
    </submittedName>
</protein>
<keyword evidence="3" id="KW-0813">Transport</keyword>
<keyword evidence="6 8" id="KW-1133">Transmembrane helix</keyword>
<evidence type="ECO:0000256" key="7">
    <source>
        <dbReference type="ARBA" id="ARBA00023136"/>
    </source>
</evidence>
<dbReference type="Pfam" id="PF03845">
    <property type="entry name" value="Spore_permease"/>
    <property type="match status" value="1"/>
</dbReference>
<sequence length="364" mass="41297">MKQTDTISSWQIILICMTAIGLHNHVIVITPLIQTAGRDAWMSVIATSALAFVWGFILLFIHRGTKQEHLYTWLKSHVGKPVAVLIGGLVYLYFILLATITLKETMTWTKITYLQNTPLIILTIFFVILCLIAAFTSLRTIAIANFFILAFVVLLGFFVAFANIPVKNYSLLLPMLEHGYSPIIKGMVFPGSGFAELVLLLFLQHKFQSKVRYSRIALTVIIITFLTVGPLIGGIVEFGPQEAGKQRFTAFEEWGLVSFGRYIEHLDFLSIYQWLAGAFIRISMMFLITLEIFQLKKTTGKVVTLTMLASLTIFLTVYPFSDITYYNILKHLLIPISFWFCFIISFLLAGIVLIIKIKEKKEQI</sequence>
<accession>A0A2X4VKB7</accession>
<dbReference type="RefSeq" id="WP_066142895.1">
    <property type="nucleotide sequence ID" value="NZ_CBCSGM010000002.1"/>
</dbReference>
<dbReference type="KEGG" id="blen:NCTC4824_00500"/>
<evidence type="ECO:0000256" key="5">
    <source>
        <dbReference type="ARBA" id="ARBA00022692"/>
    </source>
</evidence>
<feature type="transmembrane region" description="Helical" evidence="8">
    <location>
        <begin position="332"/>
        <end position="355"/>
    </location>
</feature>
<feature type="transmembrane region" description="Helical" evidence="8">
    <location>
        <begin position="302"/>
        <end position="320"/>
    </location>
</feature>
<organism evidence="9 10">
    <name type="scientific">Lederbergia lenta</name>
    <name type="common">Bacillus lentus</name>
    <dbReference type="NCBI Taxonomy" id="1467"/>
    <lineage>
        <taxon>Bacteria</taxon>
        <taxon>Bacillati</taxon>
        <taxon>Bacillota</taxon>
        <taxon>Bacilli</taxon>
        <taxon>Bacillales</taxon>
        <taxon>Bacillaceae</taxon>
        <taxon>Lederbergia</taxon>
    </lineage>
</organism>
<evidence type="ECO:0000256" key="4">
    <source>
        <dbReference type="ARBA" id="ARBA00022544"/>
    </source>
</evidence>
<evidence type="ECO:0000256" key="6">
    <source>
        <dbReference type="ARBA" id="ARBA00022989"/>
    </source>
</evidence>
<dbReference type="STRING" id="1348624.GCA_001591545_02708"/>
<dbReference type="PANTHER" id="PTHR34975:SF2">
    <property type="entry name" value="SPORE GERMINATION PROTEIN A2"/>
    <property type="match status" value="1"/>
</dbReference>
<evidence type="ECO:0000256" key="3">
    <source>
        <dbReference type="ARBA" id="ARBA00022448"/>
    </source>
</evidence>
<feature type="transmembrane region" description="Helical" evidence="8">
    <location>
        <begin position="142"/>
        <end position="163"/>
    </location>
</feature>
<dbReference type="AlphaFoldDB" id="A0A2X4VKB7"/>
<dbReference type="EMBL" id="LS483476">
    <property type="protein sequence ID" value="SQI52607.1"/>
    <property type="molecule type" value="Genomic_DNA"/>
</dbReference>
<evidence type="ECO:0000313" key="9">
    <source>
        <dbReference type="EMBL" id="SQI52607.1"/>
    </source>
</evidence>
<feature type="transmembrane region" description="Helical" evidence="8">
    <location>
        <begin position="40"/>
        <end position="61"/>
    </location>
</feature>
<name>A0A2X4VKB7_LEDLE</name>